<protein>
    <recommendedName>
        <fullName evidence="2">Isopropylmalate dehydrogenase-like domain-containing protein</fullName>
    </recommendedName>
</protein>
<dbReference type="SUPFAM" id="SSF53659">
    <property type="entry name" value="Isocitrate/Isopropylmalate dehydrogenase-like"/>
    <property type="match status" value="1"/>
</dbReference>
<dbReference type="Gene3D" id="3.40.718.10">
    <property type="entry name" value="Isopropylmalate Dehydrogenase"/>
    <property type="match status" value="1"/>
</dbReference>
<dbReference type="EMBL" id="UINC01165424">
    <property type="protein sequence ID" value="SVD66803.1"/>
    <property type="molecule type" value="Genomic_DNA"/>
</dbReference>
<gene>
    <name evidence="1" type="ORF">METZ01_LOCUS419657</name>
</gene>
<proteinExistence type="predicted"/>
<reference evidence="1" key="1">
    <citation type="submission" date="2018-05" db="EMBL/GenBank/DDBJ databases">
        <authorList>
            <person name="Lanie J.A."/>
            <person name="Ng W.-L."/>
            <person name="Kazmierczak K.M."/>
            <person name="Andrzejewski T.M."/>
            <person name="Davidsen T.M."/>
            <person name="Wayne K.J."/>
            <person name="Tettelin H."/>
            <person name="Glass J.I."/>
            <person name="Rusch D."/>
            <person name="Podicherti R."/>
            <person name="Tsui H.-C.T."/>
            <person name="Winkler M.E."/>
        </authorList>
    </citation>
    <scope>NUCLEOTIDE SEQUENCE</scope>
</reference>
<name>A0A382X770_9ZZZZ</name>
<organism evidence="1">
    <name type="scientific">marine metagenome</name>
    <dbReference type="NCBI Taxonomy" id="408172"/>
    <lineage>
        <taxon>unclassified sequences</taxon>
        <taxon>metagenomes</taxon>
        <taxon>ecological metagenomes</taxon>
    </lineage>
</organism>
<accession>A0A382X770</accession>
<feature type="non-terminal residue" evidence="1">
    <location>
        <position position="24"/>
    </location>
</feature>
<sequence length="24" mass="2580">MTKKILILPGDGIGPEIVTQTKKV</sequence>
<evidence type="ECO:0000313" key="1">
    <source>
        <dbReference type="EMBL" id="SVD66803.1"/>
    </source>
</evidence>
<dbReference type="AlphaFoldDB" id="A0A382X770"/>
<evidence type="ECO:0008006" key="2">
    <source>
        <dbReference type="Google" id="ProtNLM"/>
    </source>
</evidence>